<dbReference type="RefSeq" id="WP_052497405.1">
    <property type="nucleotide sequence ID" value="NZ_JXNZ01000399.1"/>
</dbReference>
<gene>
    <name evidence="1" type="ORF">RL74_25940</name>
</gene>
<dbReference type="PATRIC" id="fig|294.124.peg.5371"/>
<evidence type="ECO:0000313" key="2">
    <source>
        <dbReference type="Proteomes" id="UP000032101"/>
    </source>
</evidence>
<comment type="caution">
    <text evidence="1">The sequence shown here is derived from an EMBL/GenBank/DDBJ whole genome shotgun (WGS) entry which is preliminary data.</text>
</comment>
<dbReference type="EMBL" id="JXNZ01000399">
    <property type="protein sequence ID" value="KIQ56455.1"/>
    <property type="molecule type" value="Genomic_DNA"/>
</dbReference>
<dbReference type="Proteomes" id="UP000032101">
    <property type="component" value="Unassembled WGS sequence"/>
</dbReference>
<name>A0A0D0MM02_PSEFL</name>
<sequence>MTGKMREEFEAWWIETEFGGSRDAAAHWLTRYEDAYHYRDPAQAWKAWQASRAALVVALPSCVDAKPYASYESGWNDMRGEAVDAIEAAGGRVKP</sequence>
<dbReference type="AlphaFoldDB" id="A0A0D0MM02"/>
<protein>
    <submittedName>
        <fullName evidence="1">Uncharacterized protein</fullName>
    </submittedName>
</protein>
<reference evidence="1 2" key="1">
    <citation type="submission" date="2015-01" db="EMBL/GenBank/DDBJ databases">
        <title>Draft Genome Sequence of the Biocontrol and Plant Growth-Promoting Rhizobacteria (PGPR) Pseudomonas fluorescens UM270.</title>
        <authorList>
            <person name="Hernandez-Salmeron J.E."/>
            <person name="Santoyo G."/>
            <person name="Moreno-Hagelsieb G."/>
            <person name="Hernandez-Leon R."/>
        </authorList>
    </citation>
    <scope>NUCLEOTIDE SEQUENCE [LARGE SCALE GENOMIC DNA]</scope>
    <source>
        <strain evidence="1 2">UM270</strain>
    </source>
</reference>
<evidence type="ECO:0000313" key="1">
    <source>
        <dbReference type="EMBL" id="KIQ56455.1"/>
    </source>
</evidence>
<dbReference type="OrthoDB" id="7032595at2"/>
<dbReference type="InterPro" id="IPR058601">
    <property type="entry name" value="Phage_phiTE_015-like"/>
</dbReference>
<accession>A0A0D0MM02</accession>
<organism evidence="1 2">
    <name type="scientific">Pseudomonas fluorescens</name>
    <dbReference type="NCBI Taxonomy" id="294"/>
    <lineage>
        <taxon>Bacteria</taxon>
        <taxon>Pseudomonadati</taxon>
        <taxon>Pseudomonadota</taxon>
        <taxon>Gammaproteobacteria</taxon>
        <taxon>Pseudomonadales</taxon>
        <taxon>Pseudomonadaceae</taxon>
        <taxon>Pseudomonas</taxon>
    </lineage>
</organism>
<dbReference type="Pfam" id="PF26207">
    <property type="entry name" value="Phage_phiTE_015"/>
    <property type="match status" value="1"/>
</dbReference>
<proteinExistence type="predicted"/>